<evidence type="ECO:0000256" key="4">
    <source>
        <dbReference type="ARBA" id="ARBA00022692"/>
    </source>
</evidence>
<feature type="transmembrane region" description="Helical" evidence="8">
    <location>
        <begin position="43"/>
        <end position="66"/>
    </location>
</feature>
<feature type="region of interest" description="Disordered" evidence="7">
    <location>
        <begin position="1"/>
        <end position="34"/>
    </location>
</feature>
<dbReference type="OrthoDB" id="1856718at2759"/>
<keyword evidence="10" id="KW-1185">Reference proteome</keyword>
<reference evidence="9 10" key="1">
    <citation type="submission" date="2014-10" db="EMBL/GenBank/DDBJ databases">
        <title>Draft genome of the hookworm Ancylostoma caninum.</title>
        <authorList>
            <person name="Mitreva M."/>
        </authorList>
    </citation>
    <scope>NUCLEOTIDE SEQUENCE [LARGE SCALE GENOMIC DNA]</scope>
    <source>
        <strain evidence="9 10">Baltimore</strain>
    </source>
</reference>
<comment type="caution">
    <text evidence="9">The sequence shown here is derived from an EMBL/GenBank/DDBJ whole genome shotgun (WGS) entry which is preliminary data.</text>
</comment>
<sequence length="578" mass="65160">MPADAITDQDAREPDPERNNSDEGAPFIPNSSEEKAPKDVGHLVYLIVMLHGVGTLMPWNMFITIAPDYYTNYKMKTFDENGTAHATEYSANFLNYLAIASQFPNLLLNFINIFVTVKVFEIIWFGPINTLKLTKQFLKGKGLQQILLQLFRFGFALKPRPKVSAKSRSSLGFISNDEKLLVFMKPSDWSTLLYYTNYKMKTFDENGTAHATEYSANFLNYLAIASQFPNLLLNFINIFVTVKGDLTKRISLSLLVVGSMIIFTMSFVYVDTWSWMGTFFAITLASIVLLNGANGIYQNSIFGLASDFPFKFTNAVIIGNNLCGTFVTIVSIITTLVSNNTANAAFAYFGISLFTLAVCFASFFLLKKQRFYQYYSKRAMQASAAEGAEKSNGPSAKDYMDAFKQGWPQMVNVYLVFFVSLCIFPGIMVDVRDELVGQKYSFILPERFFVPITCFLLFNVFAFIGSMLAGRYQYPGPEKLWMAVYPRLLFIPFLAFCNYRPLTRKWPVLFPSTWLYVFMGIIMSVSSGYLSGLAMMYAPRIVEPSKGRIASMMAGFFLIFGIVSGLAFTIVVSAFIEH</sequence>
<feature type="transmembrane region" description="Helical" evidence="8">
    <location>
        <begin position="106"/>
        <end position="125"/>
    </location>
</feature>
<proteinExistence type="inferred from homology"/>
<evidence type="ECO:0000313" key="9">
    <source>
        <dbReference type="EMBL" id="RCN39477.1"/>
    </source>
</evidence>
<dbReference type="EMBL" id="JOJR01000336">
    <property type="protein sequence ID" value="RCN39477.1"/>
    <property type="molecule type" value="Genomic_DNA"/>
</dbReference>
<organism evidence="9 10">
    <name type="scientific">Ancylostoma caninum</name>
    <name type="common">Dog hookworm</name>
    <dbReference type="NCBI Taxonomy" id="29170"/>
    <lineage>
        <taxon>Eukaryota</taxon>
        <taxon>Metazoa</taxon>
        <taxon>Ecdysozoa</taxon>
        <taxon>Nematoda</taxon>
        <taxon>Chromadorea</taxon>
        <taxon>Rhabditida</taxon>
        <taxon>Rhabditina</taxon>
        <taxon>Rhabditomorpha</taxon>
        <taxon>Strongyloidea</taxon>
        <taxon>Ancylostomatidae</taxon>
        <taxon>Ancylostomatinae</taxon>
        <taxon>Ancylostoma</taxon>
    </lineage>
</organism>
<dbReference type="PRINTS" id="PR01130">
    <property type="entry name" value="DERENTRNSPRT"/>
</dbReference>
<keyword evidence="5 8" id="KW-1133">Transmembrane helix</keyword>
<feature type="transmembrane region" description="Helical" evidence="8">
    <location>
        <begin position="480"/>
        <end position="502"/>
    </location>
</feature>
<keyword evidence="3" id="KW-0813">Transport</keyword>
<protein>
    <submittedName>
        <fullName evidence="9">Nucleoside transporter</fullName>
    </submittedName>
</protein>
<dbReference type="AlphaFoldDB" id="A0A368G9Q2"/>
<feature type="transmembrane region" description="Helical" evidence="8">
    <location>
        <begin position="218"/>
        <end position="240"/>
    </location>
</feature>
<evidence type="ECO:0000256" key="5">
    <source>
        <dbReference type="ARBA" id="ARBA00022989"/>
    </source>
</evidence>
<dbReference type="PANTHER" id="PTHR10332:SF80">
    <property type="entry name" value="EQUILIBRATIVE NUCLEOSIDE TRANSPORTER 2, ISOFORM A"/>
    <property type="match status" value="1"/>
</dbReference>
<evidence type="ECO:0000256" key="3">
    <source>
        <dbReference type="ARBA" id="ARBA00022448"/>
    </source>
</evidence>
<feature type="transmembrane region" description="Helical" evidence="8">
    <location>
        <begin position="514"/>
        <end position="537"/>
    </location>
</feature>
<dbReference type="STRING" id="29170.A0A368G9Q2"/>
<evidence type="ECO:0000256" key="2">
    <source>
        <dbReference type="ARBA" id="ARBA00007965"/>
    </source>
</evidence>
<comment type="subcellular location">
    <subcellularLocation>
        <location evidence="1">Membrane</location>
        <topology evidence="1">Multi-pass membrane protein</topology>
    </subcellularLocation>
</comment>
<evidence type="ECO:0000256" key="1">
    <source>
        <dbReference type="ARBA" id="ARBA00004141"/>
    </source>
</evidence>
<evidence type="ECO:0000256" key="8">
    <source>
        <dbReference type="SAM" id="Phobius"/>
    </source>
</evidence>
<feature type="transmembrane region" description="Helical" evidence="8">
    <location>
        <begin position="410"/>
        <end position="428"/>
    </location>
</feature>
<feature type="transmembrane region" description="Helical" evidence="8">
    <location>
        <begin position="549"/>
        <end position="576"/>
    </location>
</feature>
<evidence type="ECO:0000256" key="6">
    <source>
        <dbReference type="ARBA" id="ARBA00023136"/>
    </source>
</evidence>
<dbReference type="GO" id="GO:0005337">
    <property type="term" value="F:nucleoside transmembrane transporter activity"/>
    <property type="evidence" value="ECO:0007669"/>
    <property type="project" value="InterPro"/>
</dbReference>
<dbReference type="InterPro" id="IPR002259">
    <property type="entry name" value="Eqnu_transpt"/>
</dbReference>
<dbReference type="Proteomes" id="UP000252519">
    <property type="component" value="Unassembled WGS sequence"/>
</dbReference>
<keyword evidence="6 8" id="KW-0472">Membrane</keyword>
<feature type="transmembrane region" description="Helical" evidence="8">
    <location>
        <begin position="448"/>
        <end position="468"/>
    </location>
</feature>
<comment type="similarity">
    <text evidence="2">Belongs to the SLC29A/ENT transporter (TC 2.A.57) family.</text>
</comment>
<dbReference type="PANTHER" id="PTHR10332">
    <property type="entry name" value="EQUILIBRATIVE NUCLEOSIDE TRANSPORTER"/>
    <property type="match status" value="1"/>
</dbReference>
<accession>A0A368G9Q2</accession>
<keyword evidence="4 8" id="KW-0812">Transmembrane</keyword>
<gene>
    <name evidence="9" type="ORF">ANCCAN_14584</name>
</gene>
<feature type="transmembrane region" description="Helical" evidence="8">
    <location>
        <begin position="344"/>
        <end position="366"/>
    </location>
</feature>
<feature type="transmembrane region" description="Helical" evidence="8">
    <location>
        <begin position="276"/>
        <end position="297"/>
    </location>
</feature>
<feature type="transmembrane region" description="Helical" evidence="8">
    <location>
        <begin position="318"/>
        <end position="338"/>
    </location>
</feature>
<evidence type="ECO:0000256" key="7">
    <source>
        <dbReference type="SAM" id="MobiDB-lite"/>
    </source>
</evidence>
<feature type="compositionally biased region" description="Basic and acidic residues" evidence="7">
    <location>
        <begin position="9"/>
        <end position="21"/>
    </location>
</feature>
<dbReference type="GO" id="GO:0005886">
    <property type="term" value="C:plasma membrane"/>
    <property type="evidence" value="ECO:0007669"/>
    <property type="project" value="TreeGrafter"/>
</dbReference>
<feature type="transmembrane region" description="Helical" evidence="8">
    <location>
        <begin position="252"/>
        <end position="270"/>
    </location>
</feature>
<dbReference type="Pfam" id="PF01733">
    <property type="entry name" value="Nucleoside_tran"/>
    <property type="match status" value="1"/>
</dbReference>
<name>A0A368G9Q2_ANCCA</name>
<evidence type="ECO:0000313" key="10">
    <source>
        <dbReference type="Proteomes" id="UP000252519"/>
    </source>
</evidence>